<dbReference type="InterPro" id="IPR037107">
    <property type="entry name" value="Put_OMP_sf"/>
</dbReference>
<evidence type="ECO:0000313" key="2">
    <source>
        <dbReference type="EMBL" id="EFH10516.1"/>
    </source>
</evidence>
<dbReference type="HOGENOM" id="CLU_055418_0_0_5"/>
<gene>
    <name evidence="2" type="ORF">HMPREF0731_3220</name>
</gene>
<keyword evidence="1" id="KW-0732">Signal</keyword>
<dbReference type="AlphaFoldDB" id="D5RQ58"/>
<dbReference type="InterPro" id="IPR018707">
    <property type="entry name" value="LpxR"/>
</dbReference>
<evidence type="ECO:0000313" key="3">
    <source>
        <dbReference type="Proteomes" id="UP000005324"/>
    </source>
</evidence>
<sequence>MRALATTLFLSCAILAGPGWAGPALAQSPLAPLLPGPVPGDSAPPPDPRGTFTFSIENDMFGGSDRYYTNGFQFAWRSPSADLPEPLTWLNDRLDWMMGPGTLRWGVALGQSLYTPQDTETTQPSLRDRPYAAFLYGAVTLNRVTERTSSTFELQLGVVGPSALGEFVQNNYHDLINVDQVNGWRTQLKDEPAINAIIERKLRLPLGEVAGMQMEAIPSVTLSLGNVATYAGAGGLLRIGQGLEADYGPPRIRPALAGSHWIQPRQDFGWYAFIGADGRAVARDIFLDGNTWRDSRSVDKRILVGDFQAGVAVLWRGMRFAYTQVWRSEEFYGQQGTQSFGSLSVSFRF</sequence>
<dbReference type="Pfam" id="PF09982">
    <property type="entry name" value="LpxR"/>
    <property type="match status" value="1"/>
</dbReference>
<organism evidence="2 3">
    <name type="scientific">Pseudoroseomonas cervicalis ATCC 49957</name>
    <dbReference type="NCBI Taxonomy" id="525371"/>
    <lineage>
        <taxon>Bacteria</taxon>
        <taxon>Pseudomonadati</taxon>
        <taxon>Pseudomonadota</taxon>
        <taxon>Alphaproteobacteria</taxon>
        <taxon>Acetobacterales</taxon>
        <taxon>Roseomonadaceae</taxon>
        <taxon>Roseomonas</taxon>
    </lineage>
</organism>
<accession>D5RQ58</accession>
<keyword evidence="3" id="KW-1185">Reference proteome</keyword>
<reference evidence="2 3" key="1">
    <citation type="submission" date="2010-04" db="EMBL/GenBank/DDBJ databases">
        <authorList>
            <person name="Qin X."/>
            <person name="Bachman B."/>
            <person name="Battles P."/>
            <person name="Bell A."/>
            <person name="Bess C."/>
            <person name="Bickham C."/>
            <person name="Chaboub L."/>
            <person name="Chen D."/>
            <person name="Coyle M."/>
            <person name="Deiros D.R."/>
            <person name="Dinh H."/>
            <person name="Forbes L."/>
            <person name="Fowler G."/>
            <person name="Francisco L."/>
            <person name="Fu Q."/>
            <person name="Gubbala S."/>
            <person name="Hale W."/>
            <person name="Han Y."/>
            <person name="Hemphill L."/>
            <person name="Highlander S.K."/>
            <person name="Hirani K."/>
            <person name="Hogues M."/>
            <person name="Jackson L."/>
            <person name="Jakkamsetti A."/>
            <person name="Javaid M."/>
            <person name="Jiang H."/>
            <person name="Korchina V."/>
            <person name="Kovar C."/>
            <person name="Lara F."/>
            <person name="Lee S."/>
            <person name="Mata R."/>
            <person name="Mathew T."/>
            <person name="Moen C."/>
            <person name="Morales K."/>
            <person name="Munidasa M."/>
            <person name="Nazareth L."/>
            <person name="Ngo R."/>
            <person name="Nguyen L."/>
            <person name="Okwuonu G."/>
            <person name="Ongeri F."/>
            <person name="Patil S."/>
            <person name="Petrosino J."/>
            <person name="Pham C."/>
            <person name="Pham P."/>
            <person name="Pu L.-L."/>
            <person name="Puazo M."/>
            <person name="Raj R."/>
            <person name="Reid J."/>
            <person name="Rouhana J."/>
            <person name="Saada N."/>
            <person name="Shang Y."/>
            <person name="Simmons D."/>
            <person name="Thornton R."/>
            <person name="Warren J."/>
            <person name="Weissenberger G."/>
            <person name="Zhang J."/>
            <person name="Zhang L."/>
            <person name="Zhou C."/>
            <person name="Zhu D."/>
            <person name="Muzny D."/>
            <person name="Worley K."/>
            <person name="Gibbs R."/>
        </authorList>
    </citation>
    <scope>NUCLEOTIDE SEQUENCE [LARGE SCALE GENOMIC DNA]</scope>
    <source>
        <strain evidence="2 3">ATCC 49957</strain>
    </source>
</reference>
<dbReference type="Gene3D" id="2.40.128.140">
    <property type="entry name" value="Outer membrane protein"/>
    <property type="match status" value="1"/>
</dbReference>
<feature type="signal peptide" evidence="1">
    <location>
        <begin position="1"/>
        <end position="26"/>
    </location>
</feature>
<dbReference type="EMBL" id="ADVL01000657">
    <property type="protein sequence ID" value="EFH10516.1"/>
    <property type="molecule type" value="Genomic_DNA"/>
</dbReference>
<evidence type="ECO:0008006" key="4">
    <source>
        <dbReference type="Google" id="ProtNLM"/>
    </source>
</evidence>
<dbReference type="OrthoDB" id="9776275at2"/>
<comment type="caution">
    <text evidence="2">The sequence shown here is derived from an EMBL/GenBank/DDBJ whole genome shotgun (WGS) entry which is preliminary data.</text>
</comment>
<protein>
    <recommendedName>
        <fullName evidence="4">Outer membrane protein</fullName>
    </recommendedName>
</protein>
<dbReference type="Proteomes" id="UP000005324">
    <property type="component" value="Unassembled WGS sequence"/>
</dbReference>
<proteinExistence type="predicted"/>
<evidence type="ECO:0000256" key="1">
    <source>
        <dbReference type="SAM" id="SignalP"/>
    </source>
</evidence>
<name>D5RQ58_9PROT</name>
<feature type="chain" id="PRO_5003076079" description="Outer membrane protein" evidence="1">
    <location>
        <begin position="27"/>
        <end position="349"/>
    </location>
</feature>
<dbReference type="RefSeq" id="WP_007002250.1">
    <property type="nucleotide sequence ID" value="NZ_GG770777.1"/>
</dbReference>